<protein>
    <submittedName>
        <fullName evidence="1">Uncharacterized protein</fullName>
    </submittedName>
</protein>
<sequence length="110" mass="12383">MKEIKKILILLILFIAAAGFTLSTVSAVEGAKLKTKTVKFKDNGQIDSVKVGSKTQDKIYYFYCSKNHDHESDVGFLGKQTGIAMNIHYHYPSKYHLQKAKITFIKKVNG</sequence>
<name>A0A366M873_9EURY</name>
<proteinExistence type="predicted"/>
<evidence type="ECO:0000313" key="1">
    <source>
        <dbReference type="EMBL" id="RBQ22396.1"/>
    </source>
</evidence>
<gene>
    <name evidence="1" type="ORF">ALNOE001_21430</name>
</gene>
<evidence type="ECO:0000313" key="2">
    <source>
        <dbReference type="Proteomes" id="UP000253099"/>
    </source>
</evidence>
<comment type="caution">
    <text evidence="1">The sequence shown here is derived from an EMBL/GenBank/DDBJ whole genome shotgun (WGS) entry which is preliminary data.</text>
</comment>
<dbReference type="Proteomes" id="UP000253099">
    <property type="component" value="Unassembled WGS sequence"/>
</dbReference>
<dbReference type="EMBL" id="NIZT01000070">
    <property type="protein sequence ID" value="RBQ22396.1"/>
    <property type="molecule type" value="Genomic_DNA"/>
</dbReference>
<reference evidence="1 2" key="1">
    <citation type="submission" date="2018-06" db="EMBL/GenBank/DDBJ databases">
        <title>Genomic insight into two independent archaeal endosymbiosis events.</title>
        <authorList>
            <person name="Lind A.E."/>
            <person name="Lewis W.H."/>
            <person name="Spang A."/>
            <person name="Guy L."/>
            <person name="Embley M.T."/>
            <person name="Ettema T.J.G."/>
        </authorList>
    </citation>
    <scope>NUCLEOTIDE SEQUENCE [LARGE SCALE GENOMIC DNA]</scope>
    <source>
        <strain evidence="1">NOE</strain>
    </source>
</reference>
<accession>A0A366M873</accession>
<organism evidence="1 2">
    <name type="scientific">Candidatus Methanobinarius endosymbioticus</name>
    <dbReference type="NCBI Taxonomy" id="2006182"/>
    <lineage>
        <taxon>Archaea</taxon>
        <taxon>Methanobacteriati</taxon>
        <taxon>Methanobacteriota</taxon>
        <taxon>Methanomada group</taxon>
        <taxon>Methanobacteria</taxon>
        <taxon>Methanobacteriales</taxon>
        <taxon>Methanobacteriaceae</taxon>
        <taxon>Candidatus Methanobinarius</taxon>
    </lineage>
</organism>
<keyword evidence="2" id="KW-1185">Reference proteome</keyword>
<dbReference type="AlphaFoldDB" id="A0A366M873"/>